<name>A0ABP6YAD6_9ACTN</name>
<sequence>MFKVAAWCSRSLDAVIHKGKVKVGCGGDGGIFCGVNRKLQRVVRERGGWFSRADALEAAYTDSEVRLRLKHGRWRRLCRDVYYEPGDWPEDESPWARTERLHTLMARAVVGRLNGGVVISHQSATLFHGLPSWGLDHSKVHVTRTAGRARSDRSIQVHRTVLATDEVSEIAGLRVTAPARAIVETACTSSYEVGVVLADAALRAGLVTSEQLTRMVDHLEHSPGSPAARAAVAFADGTSESVGESRLRVLMANEGLPTPRAQVEIHDSAGRLLARVDFLLLDHLIVEFDGALKYESSKALVAEKWREDRLREEGYTFARISWADLDHPRATATRLRRLLGVQALSA</sequence>
<keyword evidence="2" id="KW-1185">Reference proteome</keyword>
<protein>
    <recommendedName>
        <fullName evidence="3">DUF559 domain-containing protein</fullName>
    </recommendedName>
</protein>
<dbReference type="EMBL" id="BAABAA010000008">
    <property type="protein sequence ID" value="GAA3580025.1"/>
    <property type="molecule type" value="Genomic_DNA"/>
</dbReference>
<accession>A0ABP6YAD6</accession>
<evidence type="ECO:0000313" key="1">
    <source>
        <dbReference type="EMBL" id="GAA3580025.1"/>
    </source>
</evidence>
<comment type="caution">
    <text evidence="1">The sequence shown here is derived from an EMBL/GenBank/DDBJ whole genome shotgun (WGS) entry which is preliminary data.</text>
</comment>
<reference evidence="2" key="1">
    <citation type="journal article" date="2019" name="Int. J. Syst. Evol. Microbiol.">
        <title>The Global Catalogue of Microorganisms (GCM) 10K type strain sequencing project: providing services to taxonomists for standard genome sequencing and annotation.</title>
        <authorList>
            <consortium name="The Broad Institute Genomics Platform"/>
            <consortium name="The Broad Institute Genome Sequencing Center for Infectious Disease"/>
            <person name="Wu L."/>
            <person name="Ma J."/>
        </authorList>
    </citation>
    <scope>NUCLEOTIDE SEQUENCE [LARGE SCALE GENOMIC DNA]</scope>
    <source>
        <strain evidence="2">JCM 16928</strain>
    </source>
</reference>
<dbReference type="Proteomes" id="UP001501222">
    <property type="component" value="Unassembled WGS sequence"/>
</dbReference>
<proteinExistence type="predicted"/>
<evidence type="ECO:0008006" key="3">
    <source>
        <dbReference type="Google" id="ProtNLM"/>
    </source>
</evidence>
<organism evidence="1 2">
    <name type="scientific">Kribbella ginsengisoli</name>
    <dbReference type="NCBI Taxonomy" id="363865"/>
    <lineage>
        <taxon>Bacteria</taxon>
        <taxon>Bacillati</taxon>
        <taxon>Actinomycetota</taxon>
        <taxon>Actinomycetes</taxon>
        <taxon>Propionibacteriales</taxon>
        <taxon>Kribbellaceae</taxon>
        <taxon>Kribbella</taxon>
    </lineage>
</organism>
<evidence type="ECO:0000313" key="2">
    <source>
        <dbReference type="Proteomes" id="UP001501222"/>
    </source>
</evidence>
<gene>
    <name evidence="1" type="ORF">GCM10022235_57770</name>
</gene>